<dbReference type="Proteomes" id="UP000015106">
    <property type="component" value="Chromosome 1"/>
</dbReference>
<protein>
    <submittedName>
        <fullName evidence="1">Uncharacterized protein</fullName>
    </submittedName>
</protein>
<accession>A0A8R7K5X9</accession>
<organism evidence="1 2">
    <name type="scientific">Triticum urartu</name>
    <name type="common">Red wild einkorn</name>
    <name type="synonym">Crithodium urartu</name>
    <dbReference type="NCBI Taxonomy" id="4572"/>
    <lineage>
        <taxon>Eukaryota</taxon>
        <taxon>Viridiplantae</taxon>
        <taxon>Streptophyta</taxon>
        <taxon>Embryophyta</taxon>
        <taxon>Tracheophyta</taxon>
        <taxon>Spermatophyta</taxon>
        <taxon>Magnoliopsida</taxon>
        <taxon>Liliopsida</taxon>
        <taxon>Poales</taxon>
        <taxon>Poaceae</taxon>
        <taxon>BOP clade</taxon>
        <taxon>Pooideae</taxon>
        <taxon>Triticodae</taxon>
        <taxon>Triticeae</taxon>
        <taxon>Triticinae</taxon>
        <taxon>Triticum</taxon>
    </lineage>
</organism>
<reference evidence="1" key="2">
    <citation type="submission" date="2018-03" db="EMBL/GenBank/DDBJ databases">
        <title>The Triticum urartu genome reveals the dynamic nature of wheat genome evolution.</title>
        <authorList>
            <person name="Ling H."/>
            <person name="Ma B."/>
            <person name="Shi X."/>
            <person name="Liu H."/>
            <person name="Dong L."/>
            <person name="Sun H."/>
            <person name="Cao Y."/>
            <person name="Gao Q."/>
            <person name="Zheng S."/>
            <person name="Li Y."/>
            <person name="Yu Y."/>
            <person name="Du H."/>
            <person name="Qi M."/>
            <person name="Li Y."/>
            <person name="Yu H."/>
            <person name="Cui Y."/>
            <person name="Wang N."/>
            <person name="Chen C."/>
            <person name="Wu H."/>
            <person name="Zhao Y."/>
            <person name="Zhang J."/>
            <person name="Li Y."/>
            <person name="Zhou W."/>
            <person name="Zhang B."/>
            <person name="Hu W."/>
            <person name="Eijk M."/>
            <person name="Tang J."/>
            <person name="Witsenboer H."/>
            <person name="Zhao S."/>
            <person name="Li Z."/>
            <person name="Zhang A."/>
            <person name="Wang D."/>
            <person name="Liang C."/>
        </authorList>
    </citation>
    <scope>NUCLEOTIDE SEQUENCE [LARGE SCALE GENOMIC DNA]</scope>
    <source>
        <strain evidence="1">cv. G1812</strain>
    </source>
</reference>
<reference evidence="1" key="3">
    <citation type="submission" date="2022-06" db="UniProtKB">
        <authorList>
            <consortium name="EnsemblPlants"/>
        </authorList>
    </citation>
    <scope>IDENTIFICATION</scope>
</reference>
<keyword evidence="2" id="KW-1185">Reference proteome</keyword>
<dbReference type="AlphaFoldDB" id="A0A8R7K5X9"/>
<evidence type="ECO:0000313" key="1">
    <source>
        <dbReference type="EnsemblPlants" id="TuG1812G0100003634.01.T01.cds419210"/>
    </source>
</evidence>
<reference evidence="2" key="1">
    <citation type="journal article" date="2013" name="Nature">
        <title>Draft genome of the wheat A-genome progenitor Triticum urartu.</title>
        <authorList>
            <person name="Ling H.Q."/>
            <person name="Zhao S."/>
            <person name="Liu D."/>
            <person name="Wang J."/>
            <person name="Sun H."/>
            <person name="Zhang C."/>
            <person name="Fan H."/>
            <person name="Li D."/>
            <person name="Dong L."/>
            <person name="Tao Y."/>
            <person name="Gao C."/>
            <person name="Wu H."/>
            <person name="Li Y."/>
            <person name="Cui Y."/>
            <person name="Guo X."/>
            <person name="Zheng S."/>
            <person name="Wang B."/>
            <person name="Yu K."/>
            <person name="Liang Q."/>
            <person name="Yang W."/>
            <person name="Lou X."/>
            <person name="Chen J."/>
            <person name="Feng M."/>
            <person name="Jian J."/>
            <person name="Zhang X."/>
            <person name="Luo G."/>
            <person name="Jiang Y."/>
            <person name="Liu J."/>
            <person name="Wang Z."/>
            <person name="Sha Y."/>
            <person name="Zhang B."/>
            <person name="Wu H."/>
            <person name="Tang D."/>
            <person name="Shen Q."/>
            <person name="Xue P."/>
            <person name="Zou S."/>
            <person name="Wang X."/>
            <person name="Liu X."/>
            <person name="Wang F."/>
            <person name="Yang Y."/>
            <person name="An X."/>
            <person name="Dong Z."/>
            <person name="Zhang K."/>
            <person name="Zhang X."/>
            <person name="Luo M.C."/>
            <person name="Dvorak J."/>
            <person name="Tong Y."/>
            <person name="Wang J."/>
            <person name="Yang H."/>
            <person name="Li Z."/>
            <person name="Wang D."/>
            <person name="Zhang A."/>
            <person name="Wang J."/>
        </authorList>
    </citation>
    <scope>NUCLEOTIDE SEQUENCE</scope>
    <source>
        <strain evidence="2">cv. G1812</strain>
    </source>
</reference>
<evidence type="ECO:0000313" key="2">
    <source>
        <dbReference type="Proteomes" id="UP000015106"/>
    </source>
</evidence>
<proteinExistence type="predicted"/>
<dbReference type="EnsemblPlants" id="TuG1812G0100003634.01.T01">
    <property type="protein sequence ID" value="TuG1812G0100003634.01.T01.cds419210"/>
    <property type="gene ID" value="TuG1812G0100003634.01"/>
</dbReference>
<name>A0A8R7K5X9_TRIUA</name>
<dbReference type="Gramene" id="TuG1812G0100003634.01.T01">
    <property type="protein sequence ID" value="TuG1812G0100003634.01.T01.cds419210"/>
    <property type="gene ID" value="TuG1812G0100003634.01"/>
</dbReference>
<sequence>MKVEVNIKTKEVRTVQRCPWTGNRRRYQSETILSSAAVVGVDQSAVAQLGLAVVDVGNMSN</sequence>